<accession>A0A251XJW6</accession>
<feature type="compositionally biased region" description="Low complexity" evidence="1">
    <location>
        <begin position="47"/>
        <end position="62"/>
    </location>
</feature>
<protein>
    <submittedName>
        <fullName evidence="2">Uncharacterized protein</fullName>
    </submittedName>
</protein>
<organism evidence="2 3">
    <name type="scientific">Clavibacter michiganensis subsp. michiganensis</name>
    <dbReference type="NCBI Taxonomy" id="33013"/>
    <lineage>
        <taxon>Bacteria</taxon>
        <taxon>Bacillati</taxon>
        <taxon>Actinomycetota</taxon>
        <taxon>Actinomycetes</taxon>
        <taxon>Micrococcales</taxon>
        <taxon>Microbacteriaceae</taxon>
        <taxon>Clavibacter</taxon>
    </lineage>
</organism>
<feature type="compositionally biased region" description="Low complexity" evidence="1">
    <location>
        <begin position="19"/>
        <end position="31"/>
    </location>
</feature>
<proteinExistence type="predicted"/>
<comment type="caution">
    <text evidence="2">The sequence shown here is derived from an EMBL/GenBank/DDBJ whole genome shotgun (WGS) entry which is preliminary data.</text>
</comment>
<dbReference type="AlphaFoldDB" id="A0A251XJW6"/>
<dbReference type="Proteomes" id="UP000195062">
    <property type="component" value="Unassembled WGS sequence"/>
</dbReference>
<feature type="region of interest" description="Disordered" evidence="1">
    <location>
        <begin position="1"/>
        <end position="93"/>
    </location>
</feature>
<evidence type="ECO:0000256" key="1">
    <source>
        <dbReference type="SAM" id="MobiDB-lite"/>
    </source>
</evidence>
<sequence length="93" mass="9650">MEDGEAEARAISTTVGETSMPSAPSPASMAARTMRPGPQPMSRTGPAASARRLASTASASALQRPRSMTSALSSSEDASDRKRTSPESRRARA</sequence>
<evidence type="ECO:0000313" key="2">
    <source>
        <dbReference type="EMBL" id="OUE03640.1"/>
    </source>
</evidence>
<evidence type="ECO:0000313" key="3">
    <source>
        <dbReference type="Proteomes" id="UP000195062"/>
    </source>
</evidence>
<keyword evidence="3" id="KW-1185">Reference proteome</keyword>
<name>A0A251XJW6_CLAMM</name>
<dbReference type="EMBL" id="MDHH01000001">
    <property type="protein sequence ID" value="OUE03640.1"/>
    <property type="molecule type" value="Genomic_DNA"/>
</dbReference>
<feature type="compositionally biased region" description="Basic and acidic residues" evidence="1">
    <location>
        <begin position="78"/>
        <end position="93"/>
    </location>
</feature>
<gene>
    <name evidence="2" type="ORF">CMMCAS07_01735</name>
</gene>
<feature type="compositionally biased region" description="Polar residues" evidence="1">
    <location>
        <begin position="66"/>
        <end position="76"/>
    </location>
</feature>
<reference evidence="2 3" key="1">
    <citation type="submission" date="2016-08" db="EMBL/GenBank/DDBJ databases">
        <title>Genome sequence of Clavibacter michiganensis subsp. michiganensis strain CASJ007.</title>
        <authorList>
            <person name="Thapa S.P."/>
            <person name="Coaker G."/>
        </authorList>
    </citation>
    <scope>NUCLEOTIDE SEQUENCE [LARGE SCALE GENOMIC DNA]</scope>
    <source>
        <strain evidence="2">CASJ007</strain>
    </source>
</reference>